<name>A0A286T773_9GAMM</name>
<keyword evidence="2" id="KW-1185">Reference proteome</keyword>
<dbReference type="Proteomes" id="UP000266313">
    <property type="component" value="Chromosome"/>
</dbReference>
<accession>A0A286T773</accession>
<dbReference type="OrthoDB" id="8552189at2"/>
<dbReference type="EMBL" id="AP017928">
    <property type="protein sequence ID" value="BBA32039.1"/>
    <property type="molecule type" value="Genomic_DNA"/>
</dbReference>
<organism evidence="1 2">
    <name type="scientific">Methylocaldum marinum</name>
    <dbReference type="NCBI Taxonomy" id="1432792"/>
    <lineage>
        <taxon>Bacteria</taxon>
        <taxon>Pseudomonadati</taxon>
        <taxon>Pseudomonadota</taxon>
        <taxon>Gammaproteobacteria</taxon>
        <taxon>Methylococcales</taxon>
        <taxon>Methylococcaceae</taxon>
        <taxon>Methylocaldum</taxon>
    </lineage>
</organism>
<evidence type="ECO:0000313" key="2">
    <source>
        <dbReference type="Proteomes" id="UP000266313"/>
    </source>
</evidence>
<proteinExistence type="predicted"/>
<dbReference type="AlphaFoldDB" id="A0A286T773"/>
<dbReference type="KEGG" id="mmai:sS8_0070"/>
<dbReference type="RefSeq" id="WP_119627903.1">
    <property type="nucleotide sequence ID" value="NZ_AP017928.1"/>
</dbReference>
<reference evidence="1 2" key="1">
    <citation type="submission" date="2016-12" db="EMBL/GenBank/DDBJ databases">
        <title>Genome sequencing of Methylocaldum marinum.</title>
        <authorList>
            <person name="Takeuchi M."/>
            <person name="Kamagata Y."/>
            <person name="Hiraoka S."/>
            <person name="Oshima K."/>
            <person name="Hattori M."/>
            <person name="Iwasaki W."/>
        </authorList>
    </citation>
    <scope>NUCLEOTIDE SEQUENCE [LARGE SCALE GENOMIC DNA]</scope>
    <source>
        <strain evidence="1 2">S8</strain>
    </source>
</reference>
<protein>
    <submittedName>
        <fullName evidence="1">Transglycosylase</fullName>
    </submittedName>
</protein>
<sequence>MSGWDIRPFRAFRQESVKLVFIRLMRDVVYHHRYKPEGAALWMDAEDSGTRRQYLKHFADQEGKAYLRRFYAKYRNKTPQEAMDLLAGRIRSFPKRLATIYRSVYPHRDLAAFRDYLTEQRAAQGLSAEAVADLYEKYFPERFATFHFVAETPYETLMHLKEAQGRRVMRRRLRRQRAAP</sequence>
<evidence type="ECO:0000313" key="1">
    <source>
        <dbReference type="EMBL" id="BBA32039.1"/>
    </source>
</evidence>
<gene>
    <name evidence="1" type="ORF">sS8_0070</name>
</gene>